<feature type="transmembrane region" description="Helical" evidence="8">
    <location>
        <begin position="372"/>
        <end position="394"/>
    </location>
</feature>
<dbReference type="PANTHER" id="PTHR47019:SF1">
    <property type="entry name" value="LIPID II FLIPPASE MURJ"/>
    <property type="match status" value="1"/>
</dbReference>
<feature type="transmembrane region" description="Helical" evidence="8">
    <location>
        <begin position="185"/>
        <end position="207"/>
    </location>
</feature>
<reference evidence="10" key="1">
    <citation type="submission" date="2017-09" db="EMBL/GenBank/DDBJ databases">
        <title>Depth-based differentiation of microbial function through sediment-hosted aquifers and enrichment of novel symbionts in the deep terrestrial subsurface.</title>
        <authorList>
            <person name="Probst A.J."/>
            <person name="Ladd B."/>
            <person name="Jarett J.K."/>
            <person name="Geller-Mcgrath D.E."/>
            <person name="Sieber C.M.K."/>
            <person name="Emerson J.B."/>
            <person name="Anantharaman K."/>
            <person name="Thomas B.C."/>
            <person name="Malmstrom R."/>
            <person name="Stieglmeier M."/>
            <person name="Klingl A."/>
            <person name="Woyke T."/>
            <person name="Ryan C.M."/>
            <person name="Banfield J.F."/>
        </authorList>
    </citation>
    <scope>NUCLEOTIDE SEQUENCE [LARGE SCALE GENOMIC DNA]</scope>
</reference>
<keyword evidence="6 8" id="KW-1133">Transmembrane helix</keyword>
<feature type="transmembrane region" description="Helical" evidence="8">
    <location>
        <begin position="544"/>
        <end position="565"/>
    </location>
</feature>
<comment type="caution">
    <text evidence="9">The sequence shown here is derived from an EMBL/GenBank/DDBJ whole genome shotgun (WGS) entry which is preliminary data.</text>
</comment>
<proteinExistence type="predicted"/>
<feature type="transmembrane region" description="Helical" evidence="8">
    <location>
        <begin position="469"/>
        <end position="494"/>
    </location>
</feature>
<evidence type="ECO:0000313" key="10">
    <source>
        <dbReference type="Proteomes" id="UP000228952"/>
    </source>
</evidence>
<keyword evidence="7 8" id="KW-0472">Membrane</keyword>
<dbReference type="InterPro" id="IPR051050">
    <property type="entry name" value="Lipid_II_flippase_MurJ/MviN"/>
</dbReference>
<feature type="transmembrane region" description="Helical" evidence="8">
    <location>
        <begin position="213"/>
        <end position="240"/>
    </location>
</feature>
<evidence type="ECO:0000256" key="4">
    <source>
        <dbReference type="ARBA" id="ARBA00022960"/>
    </source>
</evidence>
<dbReference type="PRINTS" id="PR01806">
    <property type="entry name" value="VIRFACTRMVIN"/>
</dbReference>
<dbReference type="GO" id="GO:0005886">
    <property type="term" value="C:plasma membrane"/>
    <property type="evidence" value="ECO:0007669"/>
    <property type="project" value="UniProtKB-SubCell"/>
</dbReference>
<accession>A0A2M7W1H4</accession>
<evidence type="ECO:0000256" key="5">
    <source>
        <dbReference type="ARBA" id="ARBA00022984"/>
    </source>
</evidence>
<keyword evidence="3 8" id="KW-0812">Transmembrane</keyword>
<evidence type="ECO:0000256" key="2">
    <source>
        <dbReference type="ARBA" id="ARBA00022475"/>
    </source>
</evidence>
<dbReference type="GO" id="GO:0009252">
    <property type="term" value="P:peptidoglycan biosynthetic process"/>
    <property type="evidence" value="ECO:0007669"/>
    <property type="project" value="UniProtKB-KW"/>
</dbReference>
<dbReference type="GO" id="GO:0008360">
    <property type="term" value="P:regulation of cell shape"/>
    <property type="evidence" value="ECO:0007669"/>
    <property type="project" value="UniProtKB-KW"/>
</dbReference>
<feature type="transmembrane region" description="Helical" evidence="8">
    <location>
        <begin position="17"/>
        <end position="42"/>
    </location>
</feature>
<dbReference type="Proteomes" id="UP000228952">
    <property type="component" value="Unassembled WGS sequence"/>
</dbReference>
<feature type="transmembrane region" description="Helical" evidence="8">
    <location>
        <begin position="104"/>
        <end position="128"/>
    </location>
</feature>
<dbReference type="GO" id="GO:0015648">
    <property type="term" value="F:lipid-linked peptidoglycan transporter activity"/>
    <property type="evidence" value="ECO:0007669"/>
    <property type="project" value="TreeGrafter"/>
</dbReference>
<evidence type="ECO:0008006" key="11">
    <source>
        <dbReference type="Google" id="ProtNLM"/>
    </source>
</evidence>
<gene>
    <name evidence="9" type="ORF">COX64_03365</name>
</gene>
<evidence type="ECO:0000256" key="7">
    <source>
        <dbReference type="ARBA" id="ARBA00023136"/>
    </source>
</evidence>
<feature type="transmembrane region" description="Helical" evidence="8">
    <location>
        <begin position="414"/>
        <end position="435"/>
    </location>
</feature>
<dbReference type="EMBL" id="PFQB01000086">
    <property type="protein sequence ID" value="PJA13434.1"/>
    <property type="molecule type" value="Genomic_DNA"/>
</dbReference>
<feature type="transmembrane region" description="Helical" evidence="8">
    <location>
        <begin position="514"/>
        <end position="532"/>
    </location>
</feature>
<dbReference type="InterPro" id="IPR004268">
    <property type="entry name" value="MurJ"/>
</dbReference>
<dbReference type="GO" id="GO:0034204">
    <property type="term" value="P:lipid translocation"/>
    <property type="evidence" value="ECO:0007669"/>
    <property type="project" value="TreeGrafter"/>
</dbReference>
<dbReference type="AlphaFoldDB" id="A0A2M7W1H4"/>
<evidence type="ECO:0000256" key="6">
    <source>
        <dbReference type="ARBA" id="ARBA00022989"/>
    </source>
</evidence>
<evidence type="ECO:0000256" key="1">
    <source>
        <dbReference type="ARBA" id="ARBA00004651"/>
    </source>
</evidence>
<keyword evidence="5" id="KW-0573">Peptidoglycan synthesis</keyword>
<name>A0A2M7W1H4_9BACT</name>
<comment type="subcellular location">
    <subcellularLocation>
        <location evidence="1">Cell membrane</location>
        <topology evidence="1">Multi-pass membrane protein</topology>
    </subcellularLocation>
</comment>
<evidence type="ECO:0000256" key="3">
    <source>
        <dbReference type="ARBA" id="ARBA00022692"/>
    </source>
</evidence>
<protein>
    <recommendedName>
        <fullName evidence="11">Lipid II flippase MurJ</fullName>
    </recommendedName>
</protein>
<evidence type="ECO:0000313" key="9">
    <source>
        <dbReference type="EMBL" id="PJA13434.1"/>
    </source>
</evidence>
<sequence length="601" mass="66879">MTFIQIREKIRHFESKLIAISVFIGTISIIGKLLGFFKVHLIARLFGTSKETDIFYAAFALPDLVFALLVVGTVNAALVPVFIKILKKGDAKTLHMTLNTVISILFGCMLFLLGILYFTMPAITHWIFTSKEVLKAFELTLDLPTNTNLYYENLFVNLSRLMLVSPLLLSVSSVFGAYLQAHKRFISTALAPLFYNIGIVVGITFFVKFAPQFGVYALCYAVLLGTALHFITQSVGVLLLHENDFSWSFGINRYVKDIAKLSLPRVFGLGVEQLAITFNTFLGFTLGTGALSVFKFASTLSLVPVDLLSGTLLQVLFPRLNERAHEDDNHKSLNALYWRTLILLFLLAIPIIVLFIVLRVPIVRLVLGAGRFTWTATVITSFTLAFFTPIILLQSLAAWNIRTFYAINNTKTPLFISILGVTLNILFSIGFTNFFSHYHELLASFASVSLFVSSIPSILNWFFVRGTSFGAVVGLAFGISLSLLVEVALSFWLLSKKIGSLDYAKKTTHCFVTLRKLVWSGVLTFVLSYLTFKAADLLFDTTKTVSIVGISGLTVLVCVASYAYLTRTVIKNYVNVRQVLRSLRQKVEPRSEDIDIPGLTA</sequence>
<keyword evidence="4" id="KW-0133">Cell shape</keyword>
<dbReference type="Pfam" id="PF03023">
    <property type="entry name" value="MurJ"/>
    <property type="match status" value="1"/>
</dbReference>
<feature type="transmembrane region" description="Helical" evidence="8">
    <location>
        <begin position="337"/>
        <end position="360"/>
    </location>
</feature>
<organism evidence="9 10">
    <name type="scientific">Candidatus Dojkabacteria bacterium CG_4_10_14_0_2_um_filter_Dojkabacteria_WS6_41_15</name>
    <dbReference type="NCBI Taxonomy" id="2014249"/>
    <lineage>
        <taxon>Bacteria</taxon>
        <taxon>Candidatus Dojkabacteria</taxon>
    </lineage>
</organism>
<keyword evidence="2" id="KW-1003">Cell membrane</keyword>
<evidence type="ECO:0000256" key="8">
    <source>
        <dbReference type="SAM" id="Phobius"/>
    </source>
</evidence>
<dbReference type="PANTHER" id="PTHR47019">
    <property type="entry name" value="LIPID II FLIPPASE MURJ"/>
    <property type="match status" value="1"/>
</dbReference>
<feature type="transmembrane region" description="Helical" evidence="8">
    <location>
        <begin position="158"/>
        <end position="178"/>
    </location>
</feature>
<feature type="transmembrane region" description="Helical" evidence="8">
    <location>
        <begin position="54"/>
        <end position="83"/>
    </location>
</feature>
<feature type="transmembrane region" description="Helical" evidence="8">
    <location>
        <begin position="442"/>
        <end position="463"/>
    </location>
</feature>